<protein>
    <submittedName>
        <fullName evidence="2">Uncharacterized protein</fullName>
    </submittedName>
</protein>
<name>A0AA40G6R6_9HYME</name>
<feature type="region of interest" description="Disordered" evidence="1">
    <location>
        <begin position="110"/>
        <end position="129"/>
    </location>
</feature>
<dbReference type="EMBL" id="JAHYIQ010000005">
    <property type="protein sequence ID" value="KAK1131964.1"/>
    <property type="molecule type" value="Genomic_DNA"/>
</dbReference>
<dbReference type="AlphaFoldDB" id="A0AA40G6R6"/>
<dbReference type="Proteomes" id="UP001177670">
    <property type="component" value="Unassembled WGS sequence"/>
</dbReference>
<evidence type="ECO:0000313" key="2">
    <source>
        <dbReference type="EMBL" id="KAK1131964.1"/>
    </source>
</evidence>
<gene>
    <name evidence="2" type="ORF">K0M31_016106</name>
</gene>
<evidence type="ECO:0000256" key="1">
    <source>
        <dbReference type="SAM" id="MobiDB-lite"/>
    </source>
</evidence>
<organism evidence="2 3">
    <name type="scientific">Melipona bicolor</name>
    <dbReference type="NCBI Taxonomy" id="60889"/>
    <lineage>
        <taxon>Eukaryota</taxon>
        <taxon>Metazoa</taxon>
        <taxon>Ecdysozoa</taxon>
        <taxon>Arthropoda</taxon>
        <taxon>Hexapoda</taxon>
        <taxon>Insecta</taxon>
        <taxon>Pterygota</taxon>
        <taxon>Neoptera</taxon>
        <taxon>Endopterygota</taxon>
        <taxon>Hymenoptera</taxon>
        <taxon>Apocrita</taxon>
        <taxon>Aculeata</taxon>
        <taxon>Apoidea</taxon>
        <taxon>Anthophila</taxon>
        <taxon>Apidae</taxon>
        <taxon>Melipona</taxon>
    </lineage>
</organism>
<reference evidence="2" key="1">
    <citation type="submission" date="2021-10" db="EMBL/GenBank/DDBJ databases">
        <title>Melipona bicolor Genome sequencing and assembly.</title>
        <authorList>
            <person name="Araujo N.S."/>
            <person name="Arias M.C."/>
        </authorList>
    </citation>
    <scope>NUCLEOTIDE SEQUENCE</scope>
    <source>
        <strain evidence="2">USP_2M_L1-L4_2017</strain>
        <tissue evidence="2">Whole body</tissue>
    </source>
</reference>
<proteinExistence type="predicted"/>
<comment type="caution">
    <text evidence="2">The sequence shown here is derived from an EMBL/GenBank/DDBJ whole genome shotgun (WGS) entry which is preliminary data.</text>
</comment>
<feature type="compositionally biased region" description="Polar residues" evidence="1">
    <location>
        <begin position="92"/>
        <end position="101"/>
    </location>
</feature>
<feature type="region of interest" description="Disordered" evidence="1">
    <location>
        <begin position="79"/>
        <end position="101"/>
    </location>
</feature>
<sequence>MISQEARERDDAGSILVTSNSKRENGDVNYDYSDLAPETDVDAIDDVTTIPVKNLSYAFYKDDETEACKDEEQQLDKVSNVLNRGHIKEPTDSNLSANTDAASQPIADSNLRAHDEDGDPYSDNGTSSVGPRNKIKKITFCQANNPIVSGRATKVSFRTLFPLNPLPSEDHANTLLYPRSNICCACAKKRG</sequence>
<feature type="compositionally biased region" description="Basic and acidic residues" evidence="1">
    <location>
        <begin position="1"/>
        <end position="12"/>
    </location>
</feature>
<keyword evidence="3" id="KW-1185">Reference proteome</keyword>
<evidence type="ECO:0000313" key="3">
    <source>
        <dbReference type="Proteomes" id="UP001177670"/>
    </source>
</evidence>
<feature type="region of interest" description="Disordered" evidence="1">
    <location>
        <begin position="1"/>
        <end position="34"/>
    </location>
</feature>
<accession>A0AA40G6R6</accession>